<dbReference type="Proteomes" id="UP000095762">
    <property type="component" value="Unassembled WGS sequence"/>
</dbReference>
<dbReference type="InterPro" id="IPR007721">
    <property type="entry name" value="RbsD_FucU"/>
</dbReference>
<dbReference type="Gene3D" id="3.40.1650.10">
    <property type="entry name" value="RbsD-like domain"/>
    <property type="match status" value="1"/>
</dbReference>
<evidence type="ECO:0000313" key="4">
    <source>
        <dbReference type="EMBL" id="CUN42431.1"/>
    </source>
</evidence>
<evidence type="ECO:0000256" key="1">
    <source>
        <dbReference type="ARBA" id="ARBA00000223"/>
    </source>
</evidence>
<comment type="catalytic activity">
    <reaction evidence="3">
        <text>alpha-L-fucose = beta-L-fucose</text>
        <dbReference type="Rhea" id="RHEA:25580"/>
        <dbReference type="ChEBI" id="CHEBI:42548"/>
        <dbReference type="ChEBI" id="CHEBI:42589"/>
        <dbReference type="EC" id="5.1.3.29"/>
    </reaction>
</comment>
<accession>A0A173WSG5</accession>
<dbReference type="Pfam" id="PF05025">
    <property type="entry name" value="RbsD_FucU"/>
    <property type="match status" value="1"/>
</dbReference>
<evidence type="ECO:0000313" key="9">
    <source>
        <dbReference type="Proteomes" id="UP000095762"/>
    </source>
</evidence>
<dbReference type="GO" id="GO:0042806">
    <property type="term" value="F:fucose binding"/>
    <property type="evidence" value="ECO:0007669"/>
    <property type="project" value="TreeGrafter"/>
</dbReference>
<dbReference type="EMBL" id="CYZP01000001">
    <property type="protein sequence ID" value="CUN42431.1"/>
    <property type="molecule type" value="Genomic_DNA"/>
</dbReference>
<dbReference type="STRING" id="657314.CK5_18570"/>
<dbReference type="EC" id="5.1.3.-" evidence="4"/>
<evidence type="ECO:0000313" key="7">
    <source>
        <dbReference type="Proteomes" id="UP000095447"/>
    </source>
</evidence>
<evidence type="ECO:0000313" key="6">
    <source>
        <dbReference type="EMBL" id="CUQ05807.1"/>
    </source>
</evidence>
<dbReference type="GO" id="GO:0006004">
    <property type="term" value="P:fucose metabolic process"/>
    <property type="evidence" value="ECO:0007669"/>
    <property type="project" value="TreeGrafter"/>
</dbReference>
<evidence type="ECO:0000313" key="8">
    <source>
        <dbReference type="Proteomes" id="UP000095645"/>
    </source>
</evidence>
<dbReference type="PANTHER" id="PTHR31690">
    <property type="entry name" value="FUCOSE MUTAROTASE"/>
    <property type="match status" value="1"/>
</dbReference>
<name>A0A173WSG5_9FIRM</name>
<sequence length="147" mass="16416">MLKGIPEILSPELLKVLCEMGHSDRLVIADGNFPVESMGKNAITIRCDGHGVPEILDAILKLFPLDTYVEHPVNLMEVMPGDNVETPIWDTYKEIVAKYDERGDKAVGNIERFAFYEEAKTAYCIISTSEKALYANIMLQKGVVINN</sequence>
<evidence type="ECO:0000313" key="5">
    <source>
        <dbReference type="EMBL" id="CUO21824.1"/>
    </source>
</evidence>
<protein>
    <submittedName>
        <fullName evidence="4">L-fucose mutarotase</fullName>
        <ecNumber evidence="4">5.1.3.-</ecNumber>
    </submittedName>
</protein>
<dbReference type="Proteomes" id="UP000095447">
    <property type="component" value="Unassembled WGS sequence"/>
</dbReference>
<gene>
    <name evidence="4" type="primary">fucU</name>
    <name evidence="5" type="ORF">ERS852395_02375</name>
    <name evidence="4" type="ORF">ERS852476_00061</name>
    <name evidence="6" type="ORF">ERS852569_01761</name>
</gene>
<dbReference type="GO" id="GO:0036373">
    <property type="term" value="F:L-fucose mutarotase activity"/>
    <property type="evidence" value="ECO:0007669"/>
    <property type="project" value="UniProtKB-EC"/>
</dbReference>
<dbReference type="PANTHER" id="PTHR31690:SF4">
    <property type="entry name" value="FUCOSE MUTAROTASE"/>
    <property type="match status" value="1"/>
</dbReference>
<dbReference type="EMBL" id="CZBP01000012">
    <property type="protein sequence ID" value="CUQ05807.1"/>
    <property type="molecule type" value="Genomic_DNA"/>
</dbReference>
<proteinExistence type="predicted"/>
<keyword evidence="2 4" id="KW-0413">Isomerase</keyword>
<evidence type="ECO:0000256" key="2">
    <source>
        <dbReference type="ARBA" id="ARBA00023235"/>
    </source>
</evidence>
<comment type="catalytic activity">
    <reaction evidence="1">
        <text>beta-D-ribopyranose = beta-D-ribofuranose</text>
        <dbReference type="Rhea" id="RHEA:25432"/>
        <dbReference type="ChEBI" id="CHEBI:27476"/>
        <dbReference type="ChEBI" id="CHEBI:47002"/>
        <dbReference type="EC" id="5.4.99.62"/>
    </reaction>
</comment>
<dbReference type="GeneID" id="75078010"/>
<reference evidence="7 8" key="1">
    <citation type="submission" date="2015-09" db="EMBL/GenBank/DDBJ databases">
        <authorList>
            <consortium name="Pathogen Informatics"/>
        </authorList>
    </citation>
    <scope>NUCLEOTIDE SEQUENCE [LARGE SCALE GENOMIC DNA]</scope>
    <source>
        <strain evidence="5 7">2789STDY5608838</strain>
        <strain evidence="4 8">2789STDY5834861</strain>
        <strain evidence="6 9">2789STDY5834957</strain>
    </source>
</reference>
<dbReference type="RefSeq" id="WP_008708382.1">
    <property type="nucleotide sequence ID" value="NZ_CYZA01000013.1"/>
</dbReference>
<dbReference type="InterPro" id="IPR023750">
    <property type="entry name" value="RbsD-like_sf"/>
</dbReference>
<dbReference type="SUPFAM" id="SSF102546">
    <property type="entry name" value="RbsD-like"/>
    <property type="match status" value="1"/>
</dbReference>
<dbReference type="GO" id="GO:0062193">
    <property type="term" value="F:D-ribose pyranase activity"/>
    <property type="evidence" value="ECO:0007669"/>
    <property type="project" value="UniProtKB-EC"/>
</dbReference>
<evidence type="ECO:0000256" key="3">
    <source>
        <dbReference type="ARBA" id="ARBA00036324"/>
    </source>
</evidence>
<dbReference type="Proteomes" id="UP000095645">
    <property type="component" value="Unassembled WGS sequence"/>
</dbReference>
<dbReference type="EMBL" id="CYZA01000013">
    <property type="protein sequence ID" value="CUO21824.1"/>
    <property type="molecule type" value="Genomic_DNA"/>
</dbReference>
<dbReference type="AlphaFoldDB" id="A0A173WSG5"/>
<dbReference type="InterPro" id="IPR050443">
    <property type="entry name" value="RbsD/FucU_mutarotase"/>
</dbReference>
<organism evidence="4 8">
    <name type="scientific">Blautia obeum</name>
    <dbReference type="NCBI Taxonomy" id="40520"/>
    <lineage>
        <taxon>Bacteria</taxon>
        <taxon>Bacillati</taxon>
        <taxon>Bacillota</taxon>
        <taxon>Clostridia</taxon>
        <taxon>Lachnospirales</taxon>
        <taxon>Lachnospiraceae</taxon>
        <taxon>Blautia</taxon>
    </lineage>
</organism>